<reference evidence="8 9" key="1">
    <citation type="submission" date="2019-03" db="EMBL/GenBank/DDBJ databases">
        <title>First draft genome of Liparis tanakae, snailfish: a comprehensive survey of snailfish specific genes.</title>
        <authorList>
            <person name="Kim W."/>
            <person name="Song I."/>
            <person name="Jeong J.-H."/>
            <person name="Kim D."/>
            <person name="Kim S."/>
            <person name="Ryu S."/>
            <person name="Song J.Y."/>
            <person name="Lee S.K."/>
        </authorList>
    </citation>
    <scope>NUCLEOTIDE SEQUENCE [LARGE SCALE GENOMIC DNA]</scope>
    <source>
        <tissue evidence="8">Muscle</tissue>
    </source>
</reference>
<evidence type="ECO:0000256" key="2">
    <source>
        <dbReference type="ARBA" id="ARBA00007419"/>
    </source>
</evidence>
<dbReference type="Pfam" id="PF08107">
    <property type="entry name" value="Antimicrobial12"/>
    <property type="match status" value="1"/>
</dbReference>
<feature type="signal peptide" evidence="7">
    <location>
        <begin position="1"/>
        <end position="22"/>
    </location>
</feature>
<evidence type="ECO:0000256" key="7">
    <source>
        <dbReference type="SAM" id="SignalP"/>
    </source>
</evidence>
<evidence type="ECO:0000256" key="3">
    <source>
        <dbReference type="ARBA" id="ARBA00022525"/>
    </source>
</evidence>
<keyword evidence="3" id="KW-0964">Secreted</keyword>
<comment type="similarity">
    <text evidence="2">Belongs to the pleurocidin family.</text>
</comment>
<dbReference type="GO" id="GO:0042742">
    <property type="term" value="P:defense response to bacterium"/>
    <property type="evidence" value="ECO:0007669"/>
    <property type="project" value="UniProtKB-KW"/>
</dbReference>
<evidence type="ECO:0000313" key="9">
    <source>
        <dbReference type="Proteomes" id="UP000314294"/>
    </source>
</evidence>
<keyword evidence="4" id="KW-0929">Antimicrobial</keyword>
<dbReference type="Proteomes" id="UP000314294">
    <property type="component" value="Unassembled WGS sequence"/>
</dbReference>
<dbReference type="InterPro" id="IPR012515">
    <property type="entry name" value="Antimicrobial12"/>
</dbReference>
<keyword evidence="5" id="KW-0027">Amidation</keyword>
<sequence length="67" mass="7837">MKCAMIFLVLTLVVLMAEPGDCFFKRLRATFRGAKQAWKDYKHVKQVVPRLPEPQDGNDEETPPYRR</sequence>
<evidence type="ECO:0000313" key="8">
    <source>
        <dbReference type="EMBL" id="TNN22976.1"/>
    </source>
</evidence>
<dbReference type="EMBL" id="SRLO01020271">
    <property type="protein sequence ID" value="TNN22976.1"/>
    <property type="molecule type" value="Genomic_DNA"/>
</dbReference>
<evidence type="ECO:0000256" key="4">
    <source>
        <dbReference type="ARBA" id="ARBA00022529"/>
    </source>
</evidence>
<name>A0A4Z2E265_9TELE</name>
<evidence type="ECO:0000256" key="6">
    <source>
        <dbReference type="ARBA" id="ARBA00023022"/>
    </source>
</evidence>
<keyword evidence="7" id="KW-0732">Signal</keyword>
<dbReference type="AlphaFoldDB" id="A0A4Z2E265"/>
<comment type="caution">
    <text evidence="8">The sequence shown here is derived from an EMBL/GenBank/DDBJ whole genome shotgun (WGS) entry which is preliminary data.</text>
</comment>
<evidence type="ECO:0000256" key="1">
    <source>
        <dbReference type="ARBA" id="ARBA00004613"/>
    </source>
</evidence>
<protein>
    <submittedName>
        <fullName evidence="8">Dicentracin</fullName>
    </submittedName>
</protein>
<proteinExistence type="inferred from homology"/>
<comment type="subcellular location">
    <subcellularLocation>
        <location evidence="1">Secreted</location>
    </subcellularLocation>
</comment>
<accession>A0A4Z2E265</accession>
<keyword evidence="9" id="KW-1185">Reference proteome</keyword>
<feature type="chain" id="PRO_5021290167" evidence="7">
    <location>
        <begin position="23"/>
        <end position="67"/>
    </location>
</feature>
<keyword evidence="6" id="KW-0044">Antibiotic</keyword>
<evidence type="ECO:0000256" key="5">
    <source>
        <dbReference type="ARBA" id="ARBA00022815"/>
    </source>
</evidence>
<dbReference type="OrthoDB" id="8949506at2759"/>
<dbReference type="GO" id="GO:0005576">
    <property type="term" value="C:extracellular region"/>
    <property type="evidence" value="ECO:0007669"/>
    <property type="project" value="UniProtKB-SubCell"/>
</dbReference>
<gene>
    <name evidence="8" type="primary">DICT_0</name>
    <name evidence="8" type="ORF">EYF80_066908</name>
</gene>
<organism evidence="8 9">
    <name type="scientific">Liparis tanakae</name>
    <name type="common">Tanaka's snailfish</name>
    <dbReference type="NCBI Taxonomy" id="230148"/>
    <lineage>
        <taxon>Eukaryota</taxon>
        <taxon>Metazoa</taxon>
        <taxon>Chordata</taxon>
        <taxon>Craniata</taxon>
        <taxon>Vertebrata</taxon>
        <taxon>Euteleostomi</taxon>
        <taxon>Actinopterygii</taxon>
        <taxon>Neopterygii</taxon>
        <taxon>Teleostei</taxon>
        <taxon>Neoteleostei</taxon>
        <taxon>Acanthomorphata</taxon>
        <taxon>Eupercaria</taxon>
        <taxon>Perciformes</taxon>
        <taxon>Cottioidei</taxon>
        <taxon>Cottales</taxon>
        <taxon>Liparidae</taxon>
        <taxon>Liparis</taxon>
    </lineage>
</organism>